<dbReference type="GO" id="GO:0000127">
    <property type="term" value="C:transcription factor TFIIIC complex"/>
    <property type="evidence" value="ECO:0007669"/>
    <property type="project" value="InterPro"/>
</dbReference>
<gene>
    <name evidence="3" type="ORF">DYB36_009750</name>
</gene>
<sequence>MKFLPYLCYIFVNGPWRGMWVRLGYDPRTTPDAAPYQLVEIRGTRRLVSETVTPLVLLPKSKKKSHRRMPYRSRLNTVFQVNDVEDKVAMHLKKKKAHNRSLATVKATTGDDDRRNAALVIYGVPLREGFFYVQLCDLVDQNPAVKAFVGRPAEEINVRQAQIDRAVRNAMEELEGRGGVDSEEDKPSTKDEESKDADDDDVAAADNESVEDEEEDDDAASDDGEADDDDGPFVESVMI</sequence>
<dbReference type="InterPro" id="IPR040454">
    <property type="entry name" value="TF_IIIC_Tfc1/Sfc1"/>
</dbReference>
<reference evidence="3 4" key="1">
    <citation type="submission" date="2018-08" db="EMBL/GenBank/DDBJ databases">
        <title>Aphanomyces genome sequencing and annotation.</title>
        <authorList>
            <person name="Minardi D."/>
            <person name="Oidtmann B."/>
            <person name="Van Der Giezen M."/>
            <person name="Studholme D.J."/>
        </authorList>
    </citation>
    <scope>NUCLEOTIDE SEQUENCE [LARGE SCALE GENOMIC DNA]</scope>
    <source>
        <strain evidence="3 4">Kv</strain>
    </source>
</reference>
<evidence type="ECO:0000259" key="2">
    <source>
        <dbReference type="Pfam" id="PF09734"/>
    </source>
</evidence>
<dbReference type="GO" id="GO:0001003">
    <property type="term" value="F:RNA polymerase III type 2 promoter sequence-specific DNA binding"/>
    <property type="evidence" value="ECO:0007669"/>
    <property type="project" value="TreeGrafter"/>
</dbReference>
<dbReference type="Pfam" id="PF09734">
    <property type="entry name" value="Tau95"/>
    <property type="match status" value="1"/>
</dbReference>
<dbReference type="PANTHER" id="PTHR13230:SF5">
    <property type="entry name" value="GENERAL TRANSCRIPTION FACTOR 3C POLYPEPTIDE 5"/>
    <property type="match status" value="1"/>
</dbReference>
<comment type="caution">
    <text evidence="3">The sequence shown here is derived from an EMBL/GenBank/DDBJ whole genome shotgun (WGS) entry which is preliminary data.</text>
</comment>
<accession>A0A396ZSK2</accession>
<dbReference type="VEuPathDB" id="FungiDB:H257_02128"/>
<protein>
    <recommendedName>
        <fullName evidence="2">Transcription factor IIIC subunit 5 HTH domain-containing protein</fullName>
    </recommendedName>
</protein>
<dbReference type="AlphaFoldDB" id="A0A396ZSK2"/>
<feature type="compositionally biased region" description="Acidic residues" evidence="1">
    <location>
        <begin position="194"/>
        <end position="232"/>
    </location>
</feature>
<evidence type="ECO:0000256" key="1">
    <source>
        <dbReference type="SAM" id="MobiDB-lite"/>
    </source>
</evidence>
<dbReference type="GO" id="GO:0006384">
    <property type="term" value="P:transcription initiation at RNA polymerase III promoter"/>
    <property type="evidence" value="ECO:0007669"/>
    <property type="project" value="InterPro"/>
</dbReference>
<feature type="region of interest" description="Disordered" evidence="1">
    <location>
        <begin position="173"/>
        <end position="239"/>
    </location>
</feature>
<dbReference type="GO" id="GO:0001002">
    <property type="term" value="F:RNA polymerase III type 1 promoter sequence-specific DNA binding"/>
    <property type="evidence" value="ECO:0007669"/>
    <property type="project" value="TreeGrafter"/>
</dbReference>
<dbReference type="InterPro" id="IPR019136">
    <property type="entry name" value="TF_IIIC_su-5_HTH"/>
</dbReference>
<feature type="compositionally biased region" description="Basic and acidic residues" evidence="1">
    <location>
        <begin position="173"/>
        <end position="193"/>
    </location>
</feature>
<dbReference type="PANTHER" id="PTHR13230">
    <property type="entry name" value="GENERAL TRANSCRIPTION FACTOR IIIC, POLYPEPTIDE 5"/>
    <property type="match status" value="1"/>
</dbReference>
<feature type="domain" description="Transcription factor IIIC subunit 5 HTH" evidence="2">
    <location>
        <begin position="3"/>
        <end position="42"/>
    </location>
</feature>
<organism evidence="3 4">
    <name type="scientific">Aphanomyces astaci</name>
    <name type="common">Crayfish plague agent</name>
    <dbReference type="NCBI Taxonomy" id="112090"/>
    <lineage>
        <taxon>Eukaryota</taxon>
        <taxon>Sar</taxon>
        <taxon>Stramenopiles</taxon>
        <taxon>Oomycota</taxon>
        <taxon>Saprolegniomycetes</taxon>
        <taxon>Saprolegniales</taxon>
        <taxon>Verrucalvaceae</taxon>
        <taxon>Aphanomyces</taxon>
    </lineage>
</organism>
<evidence type="ECO:0000313" key="3">
    <source>
        <dbReference type="EMBL" id="RHX98519.1"/>
    </source>
</evidence>
<dbReference type="Proteomes" id="UP000265427">
    <property type="component" value="Unassembled WGS sequence"/>
</dbReference>
<dbReference type="EMBL" id="QUSZ01010022">
    <property type="protein sequence ID" value="RHX98519.1"/>
    <property type="molecule type" value="Genomic_DNA"/>
</dbReference>
<name>A0A396ZSK2_APHAT</name>
<evidence type="ECO:0000313" key="4">
    <source>
        <dbReference type="Proteomes" id="UP000265427"/>
    </source>
</evidence>
<proteinExistence type="predicted"/>